<dbReference type="SUPFAM" id="SSF54626">
    <property type="entry name" value="Chalcone isomerase"/>
    <property type="match status" value="1"/>
</dbReference>
<reference evidence="5" key="1">
    <citation type="submission" date="2019-03" db="EMBL/GenBank/DDBJ databases">
        <title>Snf2 controls pulcherriminic acid biosynthesis and connects pigmentation and antifungal activity of the yeast Metschnikowia pulcherrima.</title>
        <authorList>
            <person name="Gore-Lloyd D."/>
            <person name="Sumann I."/>
            <person name="Brachmann A.O."/>
            <person name="Schneeberger K."/>
            <person name="Ortiz-Merino R.A."/>
            <person name="Moreno-Beltran M."/>
            <person name="Schlaefli M."/>
            <person name="Kirner P."/>
            <person name="Santos Kron A."/>
            <person name="Wolfe K.H."/>
            <person name="Piel J."/>
            <person name="Ahrens C.H."/>
            <person name="Henk D."/>
            <person name="Freimoser F.M."/>
        </authorList>
    </citation>
    <scope>NUCLEOTIDE SEQUENCE [LARGE SCALE GENOMIC DNA]</scope>
    <source>
        <strain evidence="5">APC 1.2</strain>
    </source>
</reference>
<sequence>MWYLFRTRVPRLSLRAVFKNPRILKTSLATVSLFSLLLTGSIIANDQSKTSLDGVSVDSSIDAFPTKILPFQNKIFLSDYKLIASGVRLVTFVGFKVYGVGLYIPEKHEKTVVSVISEHLKQNPSETAQTLLENKTLLQEIIADLASKVPYAVKITPVRNTDYGHLRDGLTKSILANPMAKTIRDEVTTGVEQLREVFAGFRGSVPKNDTLWVVSNTRETQIFHQGKDLKPMGTVSEPAIATVLLVLYLSSVKPLSEPLRKDFVHYVTKWF</sequence>
<evidence type="ECO:0000256" key="1">
    <source>
        <dbReference type="ARBA" id="ARBA00009111"/>
    </source>
</evidence>
<proteinExistence type="inferred from homology"/>
<dbReference type="PANTHER" id="PTHR47284:SF3">
    <property type="entry name" value="FATTY-ACID-BINDING PROTEIN 2"/>
    <property type="match status" value="1"/>
</dbReference>
<dbReference type="InterPro" id="IPR016088">
    <property type="entry name" value="Chalcone_isomerase_3-sand"/>
</dbReference>
<accession>A0A4P6XQU2</accession>
<evidence type="ECO:0000259" key="3">
    <source>
        <dbReference type="Pfam" id="PF16035"/>
    </source>
</evidence>
<evidence type="ECO:0000313" key="4">
    <source>
        <dbReference type="EMBL" id="QBM89409.1"/>
    </source>
</evidence>
<dbReference type="STRING" id="2163413.A0A4P6XQU2"/>
<dbReference type="Pfam" id="PF16035">
    <property type="entry name" value="Chalcone_2"/>
    <property type="match status" value="1"/>
</dbReference>
<dbReference type="InterPro" id="IPR036298">
    <property type="entry name" value="Chalcone_isomerase_sf"/>
</dbReference>
<dbReference type="GO" id="GO:0016872">
    <property type="term" value="F:intramolecular lyase activity"/>
    <property type="evidence" value="ECO:0007669"/>
    <property type="project" value="InterPro"/>
</dbReference>
<dbReference type="Gene3D" id="3.50.70.10">
    <property type="match status" value="1"/>
</dbReference>
<comment type="similarity">
    <text evidence="1">Belongs to the AIM18/AIM46 family.</text>
</comment>
<evidence type="ECO:0000313" key="5">
    <source>
        <dbReference type="Proteomes" id="UP000292447"/>
    </source>
</evidence>
<feature type="domain" description="Chalcone isomerase" evidence="3">
    <location>
        <begin position="79"/>
        <end position="264"/>
    </location>
</feature>
<dbReference type="Proteomes" id="UP000292447">
    <property type="component" value="Chromosome IV"/>
</dbReference>
<protein>
    <recommendedName>
        <fullName evidence="2">Altered inheritance of mitochondria protein 18, mitochondrial</fullName>
    </recommendedName>
</protein>
<gene>
    <name evidence="4" type="primary">MPUL0D04800</name>
    <name evidence="4" type="ORF">METSCH_D04800</name>
</gene>
<dbReference type="AlphaFoldDB" id="A0A4P6XQU2"/>
<dbReference type="InterPro" id="IPR016087">
    <property type="entry name" value="Chalcone_isomerase"/>
</dbReference>
<organism evidence="4 5">
    <name type="scientific">Metschnikowia aff. pulcherrima</name>
    <dbReference type="NCBI Taxonomy" id="2163413"/>
    <lineage>
        <taxon>Eukaryota</taxon>
        <taxon>Fungi</taxon>
        <taxon>Dikarya</taxon>
        <taxon>Ascomycota</taxon>
        <taxon>Saccharomycotina</taxon>
        <taxon>Pichiomycetes</taxon>
        <taxon>Metschnikowiaceae</taxon>
        <taxon>Metschnikowia</taxon>
    </lineage>
</organism>
<keyword evidence="4" id="KW-0413">Isomerase</keyword>
<dbReference type="PANTHER" id="PTHR47284">
    <property type="entry name" value="FATTY-ACID-BINDING PROTEIN 2"/>
    <property type="match status" value="1"/>
</dbReference>
<dbReference type="EMBL" id="CP034459">
    <property type="protein sequence ID" value="QBM89409.1"/>
    <property type="molecule type" value="Genomic_DNA"/>
</dbReference>
<name>A0A4P6XQU2_9ASCO</name>
<evidence type="ECO:0000256" key="2">
    <source>
        <dbReference type="ARBA" id="ARBA00018755"/>
    </source>
</evidence>
<keyword evidence="5" id="KW-1185">Reference proteome</keyword>